<gene>
    <name evidence="1" type="ORF">K4L44_06580</name>
</gene>
<dbReference type="EMBL" id="CP081303">
    <property type="protein sequence ID" value="QZE15492.1"/>
    <property type="molecule type" value="Genomic_DNA"/>
</dbReference>
<proteinExistence type="predicted"/>
<accession>A0AC61NQA2</accession>
<keyword evidence="2" id="KW-1185">Reference proteome</keyword>
<organism evidence="1 2">
    <name type="scientific">Halosquirtibacter laminarini</name>
    <dbReference type="NCBI Taxonomy" id="3374600"/>
    <lineage>
        <taxon>Bacteria</taxon>
        <taxon>Pseudomonadati</taxon>
        <taxon>Bacteroidota</taxon>
        <taxon>Bacteroidia</taxon>
        <taxon>Marinilabiliales</taxon>
        <taxon>Prolixibacteraceae</taxon>
        <taxon>Halosquirtibacter</taxon>
    </lineage>
</organism>
<sequence length="824" mass="94485">MSEIEMKAPYNFVPLSKNIYFPDWADQISHDVPFSDGESGVIDIKLTAESDIIVSDGNKNGTEQFCHYMHGGERQYFIPGTSMKGAIRSVFEILSFSKMDLIQDSKLALRDLNNTDVYTLTEDASKIRCGWLYQDGVDYKIEDCGRPLRISHADIDAFWSVNFVDSFKFNGAQTTQKGFPAKTIREEAKHAKFKYQMFTGKNLTYRYKEEHIKSKIEDKLMARFYSNSNQEGTLVFTGQIDARGEISKGKGKKRTVGKFYEFIFPSSTSHEIEVPYEKWDVFRKSYNDHLPDQISIDWKYWKEKLKEGGKVPVFFRNKGNIVKDFGLSFLYKLPYNYSVKDAREENHKRKIKDLASCVFGFTTDEDALKGRVQFGKLNTTSHVTTGSKVSVILGGPNASYYPTYIDQNHHSNGDGTIAKDSYETLMSPSARLAGWKRYPVKDSVKLGSKGNGNEKVKTHFIPLKEGVVFKGKIRVHNLRPVELGALISSLLLHGHPDALHHIGKAKSLGYGNVKLEITGMNGFSRSEVSYWMQKFEEELNVVLFSGKNQWCKESSIRELIAMSLPVVDRDDQLSYMELKDFSKAKGSKLGKNQTPGKYLERFTTVFGSDFVVPSYSDQSSLEMVMLNRKPQYDQYLDKQNAIEEKEKRAHEAILFEIKREKARQVEEEVKRKNEEKLHALEEKQAKERKQREAEQYEKDAYLESLRQQEEKKKREQAQEDKKRQEENKSKKESAALELIKSGLASSVLLDKGIKENKNSIRNYKNSLVLTNSCFSDSDLEVLKNLVGYSLKKTPKQWKNNKKGDFKWLIEIVGNASLVLSWVNS</sequence>
<name>A0AC61NQA2_9BACT</name>
<protein>
    <submittedName>
        <fullName evidence="1">TIGR03986 family CRISPR-associated RAMP protein</fullName>
    </submittedName>
</protein>
<evidence type="ECO:0000313" key="2">
    <source>
        <dbReference type="Proteomes" id="UP000826212"/>
    </source>
</evidence>
<reference evidence="1" key="1">
    <citation type="submission" date="2021-08" db="EMBL/GenBank/DDBJ databases">
        <title>Novel anaerobic bacterium isolated from sea squirt in East Sea, Republic of Korea.</title>
        <authorList>
            <person name="Nguyen T.H."/>
            <person name="Li Z."/>
            <person name="Lee Y.-J."/>
            <person name="Ko J."/>
            <person name="Kim S.-G."/>
        </authorList>
    </citation>
    <scope>NUCLEOTIDE SEQUENCE</scope>
    <source>
        <strain evidence="1">KCTC 25031</strain>
    </source>
</reference>
<dbReference type="Proteomes" id="UP000826212">
    <property type="component" value="Chromosome"/>
</dbReference>
<evidence type="ECO:0000313" key="1">
    <source>
        <dbReference type="EMBL" id="QZE15492.1"/>
    </source>
</evidence>